<organism evidence="1 2">
    <name type="scientific">Pedobacter xixiisoli</name>
    <dbReference type="NCBI Taxonomy" id="1476464"/>
    <lineage>
        <taxon>Bacteria</taxon>
        <taxon>Pseudomonadati</taxon>
        <taxon>Bacteroidota</taxon>
        <taxon>Sphingobacteriia</taxon>
        <taxon>Sphingobacteriales</taxon>
        <taxon>Sphingobacteriaceae</taxon>
        <taxon>Pedobacter</taxon>
    </lineage>
</organism>
<dbReference type="EMBL" id="OCMT01000003">
    <property type="protein sequence ID" value="SOD18344.1"/>
    <property type="molecule type" value="Genomic_DNA"/>
</dbReference>
<reference evidence="2" key="1">
    <citation type="submission" date="2017-09" db="EMBL/GenBank/DDBJ databases">
        <authorList>
            <person name="Varghese N."/>
            <person name="Submissions S."/>
        </authorList>
    </citation>
    <scope>NUCLEOTIDE SEQUENCE [LARGE SCALE GENOMIC DNA]</scope>
    <source>
        <strain evidence="2">CGMCC 1.12803</strain>
    </source>
</reference>
<dbReference type="AlphaFoldDB" id="A0A286A8V8"/>
<keyword evidence="2" id="KW-1185">Reference proteome</keyword>
<dbReference type="Proteomes" id="UP000219281">
    <property type="component" value="Unassembled WGS sequence"/>
</dbReference>
<evidence type="ECO:0000313" key="2">
    <source>
        <dbReference type="Proteomes" id="UP000219281"/>
    </source>
</evidence>
<dbReference type="OrthoDB" id="1439845at2"/>
<sequence length="200" mass="23130">MKKAFITTILSIVYLSAFSQEKLVKDIDFDGKKDTIYVDETESKIICRLSTQNFRKLKSGTIETLHANSPVEGTKNGFEFRNNWMRSGYAMQFRYEKNEKRIRLIGMSDYAFGNAAGDGSGESSINLLTGDYIGLWNYYDHNANNEKGALIKIPAAKAKIYLKKTYLEDIGDNIYYTFTEKRRPIDKKQETLERNRRNKK</sequence>
<accession>A0A286A8V8</accession>
<gene>
    <name evidence="1" type="ORF">SAMN06297358_2952</name>
</gene>
<proteinExistence type="predicted"/>
<dbReference type="RefSeq" id="WP_097132776.1">
    <property type="nucleotide sequence ID" value="NZ_OCMT01000003.1"/>
</dbReference>
<evidence type="ECO:0000313" key="1">
    <source>
        <dbReference type="EMBL" id="SOD18344.1"/>
    </source>
</evidence>
<name>A0A286A8V8_9SPHI</name>
<protein>
    <submittedName>
        <fullName evidence="1">Uncharacterized protein</fullName>
    </submittedName>
</protein>